<dbReference type="PROSITE" id="PS00868">
    <property type="entry name" value="CYS_MET_METAB_PP"/>
    <property type="match status" value="1"/>
</dbReference>
<feature type="modified residue" description="N6-(pyridoxal phosphate)lysine" evidence="3">
    <location>
        <position position="215"/>
    </location>
</feature>
<dbReference type="InterPro" id="IPR015422">
    <property type="entry name" value="PyrdxlP-dep_Trfase_small"/>
</dbReference>
<dbReference type="AlphaFoldDB" id="A0A7C2BGQ6"/>
<keyword evidence="2 3" id="KW-0663">Pyridoxal phosphate</keyword>
<dbReference type="InterPro" id="IPR015421">
    <property type="entry name" value="PyrdxlP-dep_Trfase_major"/>
</dbReference>
<dbReference type="Gene3D" id="3.40.640.10">
    <property type="entry name" value="Type I PLP-dependent aspartate aminotransferase-like (Major domain)"/>
    <property type="match status" value="1"/>
</dbReference>
<comment type="similarity">
    <text evidence="4">Belongs to the trans-sulfuration enzymes family.</text>
</comment>
<dbReference type="SUPFAM" id="SSF53383">
    <property type="entry name" value="PLP-dependent transferases"/>
    <property type="match status" value="1"/>
</dbReference>
<accession>A0A7C2BGQ6</accession>
<dbReference type="GO" id="GO:0016740">
    <property type="term" value="F:transferase activity"/>
    <property type="evidence" value="ECO:0007669"/>
    <property type="project" value="UniProtKB-KW"/>
</dbReference>
<proteinExistence type="inferred from homology"/>
<dbReference type="EMBL" id="DSJL01000007">
    <property type="protein sequence ID" value="HEF64488.1"/>
    <property type="molecule type" value="Genomic_DNA"/>
</dbReference>
<protein>
    <submittedName>
        <fullName evidence="5">PLP-dependent transferase</fullName>
    </submittedName>
</protein>
<dbReference type="FunFam" id="3.40.640.10:FF:000046">
    <property type="entry name" value="Cystathionine gamma-lyase"/>
    <property type="match status" value="1"/>
</dbReference>
<dbReference type="GO" id="GO:0019346">
    <property type="term" value="P:transsulfuration"/>
    <property type="evidence" value="ECO:0007669"/>
    <property type="project" value="InterPro"/>
</dbReference>
<keyword evidence="5" id="KW-0808">Transferase</keyword>
<dbReference type="Pfam" id="PF01053">
    <property type="entry name" value="Cys_Met_Meta_PP"/>
    <property type="match status" value="1"/>
</dbReference>
<dbReference type="GO" id="GO:0004123">
    <property type="term" value="F:cystathionine gamma-lyase activity"/>
    <property type="evidence" value="ECO:0007669"/>
    <property type="project" value="TreeGrafter"/>
</dbReference>
<evidence type="ECO:0000256" key="1">
    <source>
        <dbReference type="ARBA" id="ARBA00001933"/>
    </source>
</evidence>
<dbReference type="CDD" id="cd00614">
    <property type="entry name" value="CGS_like"/>
    <property type="match status" value="1"/>
</dbReference>
<dbReference type="GO" id="GO:0005737">
    <property type="term" value="C:cytoplasm"/>
    <property type="evidence" value="ECO:0007669"/>
    <property type="project" value="TreeGrafter"/>
</dbReference>
<evidence type="ECO:0000313" key="5">
    <source>
        <dbReference type="EMBL" id="HEF64488.1"/>
    </source>
</evidence>
<dbReference type="InterPro" id="IPR000277">
    <property type="entry name" value="Cys/Met-Metab_PyrdxlP-dep_enz"/>
</dbReference>
<comment type="cofactor">
    <cofactor evidence="1 4">
        <name>pyridoxal 5'-phosphate</name>
        <dbReference type="ChEBI" id="CHEBI:597326"/>
    </cofactor>
</comment>
<dbReference type="GO" id="GO:0030170">
    <property type="term" value="F:pyridoxal phosphate binding"/>
    <property type="evidence" value="ECO:0007669"/>
    <property type="project" value="InterPro"/>
</dbReference>
<evidence type="ECO:0000256" key="4">
    <source>
        <dbReference type="RuleBase" id="RU362118"/>
    </source>
</evidence>
<dbReference type="PIRSF" id="PIRSF001434">
    <property type="entry name" value="CGS"/>
    <property type="match status" value="1"/>
</dbReference>
<gene>
    <name evidence="5" type="ORF">ENP47_02615</name>
</gene>
<dbReference type="GO" id="GO:0019343">
    <property type="term" value="P:cysteine biosynthetic process via cystathionine"/>
    <property type="evidence" value="ECO:0007669"/>
    <property type="project" value="TreeGrafter"/>
</dbReference>
<dbReference type="PANTHER" id="PTHR11808">
    <property type="entry name" value="TRANS-SULFURATION ENZYME FAMILY MEMBER"/>
    <property type="match status" value="1"/>
</dbReference>
<dbReference type="InterPro" id="IPR054542">
    <property type="entry name" value="Cys_met_metab_PP"/>
</dbReference>
<evidence type="ECO:0000256" key="2">
    <source>
        <dbReference type="ARBA" id="ARBA00022898"/>
    </source>
</evidence>
<dbReference type="PANTHER" id="PTHR11808:SF85">
    <property type="entry name" value="CYSTATHIONINE GAMMA-LYASE-RELATED"/>
    <property type="match status" value="1"/>
</dbReference>
<reference evidence="5" key="1">
    <citation type="journal article" date="2020" name="mSystems">
        <title>Genome- and Community-Level Interaction Insights into Carbon Utilization and Element Cycling Functions of Hydrothermarchaeota in Hydrothermal Sediment.</title>
        <authorList>
            <person name="Zhou Z."/>
            <person name="Liu Y."/>
            <person name="Xu W."/>
            <person name="Pan J."/>
            <person name="Luo Z.H."/>
            <person name="Li M."/>
        </authorList>
    </citation>
    <scope>NUCLEOTIDE SEQUENCE [LARGE SCALE GENOMIC DNA]</scope>
    <source>
        <strain evidence="5">SpSt-222</strain>
    </source>
</reference>
<name>A0A7C2BGQ6_THERO</name>
<sequence>MPEDLRRLHLRFASRAVHAGERPAPRDVIPTATPIYSTSTFLYRDIDRMDAALGGAEGVFVYGRYGNPTTEALEMAIAALEEQEAAIAFGSGMAALHATILSCVEAGDRIVASRDLYGQTITLLRAVFGPLGVETTFVDILDLDQVEKELQRGRVRLVLCETISNPLLRVTDLPALAELAHRYGARLAVDNTFATPYLVRPGAFGADYVIHSATKYLSGHGDVTAGVVATTADRRWELNEINKTVGGIIGPFEAYLVLRGLKTLPLRMRRQCENAIRVANWLAEHPAIERVYFPGLPTHPSHETAVRLFPPGEFGAMVAFDIRGGTRDRIFRFLQSLQLVIPATTLGDVYSEVLYPVMASHRGLSPEERQAMGIGEGLVRLSVGIEDPEDIISDLEHALAQIT</sequence>
<organism evidence="5">
    <name type="scientific">Thermomicrobium roseum</name>
    <dbReference type="NCBI Taxonomy" id="500"/>
    <lineage>
        <taxon>Bacteria</taxon>
        <taxon>Pseudomonadati</taxon>
        <taxon>Thermomicrobiota</taxon>
        <taxon>Thermomicrobia</taxon>
        <taxon>Thermomicrobiales</taxon>
        <taxon>Thermomicrobiaceae</taxon>
        <taxon>Thermomicrobium</taxon>
    </lineage>
</organism>
<dbReference type="InterPro" id="IPR015424">
    <property type="entry name" value="PyrdxlP-dep_Trfase"/>
</dbReference>
<evidence type="ECO:0000256" key="3">
    <source>
        <dbReference type="PIRSR" id="PIRSR001434-2"/>
    </source>
</evidence>
<comment type="caution">
    <text evidence="5">The sequence shown here is derived from an EMBL/GenBank/DDBJ whole genome shotgun (WGS) entry which is preliminary data.</text>
</comment>
<dbReference type="Gene3D" id="3.90.1150.10">
    <property type="entry name" value="Aspartate Aminotransferase, domain 1"/>
    <property type="match status" value="1"/>
</dbReference>